<name>A0A401TDD3_CHIPU</name>
<gene>
    <name evidence="2" type="ORF">chiPu_0024745</name>
</gene>
<feature type="non-terminal residue" evidence="2">
    <location>
        <position position="1"/>
    </location>
</feature>
<evidence type="ECO:0000256" key="1">
    <source>
        <dbReference type="SAM" id="Phobius"/>
    </source>
</evidence>
<sequence>RLVIGPLDPVVAPAHCEPNLKQIANGNLHFSWFIVRLFCFMLLSYFPAVSFWIRWRAEGLTRFVTSFMQPKSLTQNLGMCQEEWSEEAKVQKTLTSGWMRTNHLQKR</sequence>
<evidence type="ECO:0000313" key="3">
    <source>
        <dbReference type="Proteomes" id="UP000287033"/>
    </source>
</evidence>
<dbReference type="EMBL" id="BEZZ01045475">
    <property type="protein sequence ID" value="GCC40680.1"/>
    <property type="molecule type" value="Genomic_DNA"/>
</dbReference>
<evidence type="ECO:0000313" key="2">
    <source>
        <dbReference type="EMBL" id="GCC40680.1"/>
    </source>
</evidence>
<protein>
    <submittedName>
        <fullName evidence="2">Uncharacterized protein</fullName>
    </submittedName>
</protein>
<comment type="caution">
    <text evidence="2">The sequence shown here is derived from an EMBL/GenBank/DDBJ whole genome shotgun (WGS) entry which is preliminary data.</text>
</comment>
<keyword evidence="1" id="KW-0812">Transmembrane</keyword>
<keyword evidence="3" id="KW-1185">Reference proteome</keyword>
<organism evidence="2 3">
    <name type="scientific">Chiloscyllium punctatum</name>
    <name type="common">Brownbanded bambooshark</name>
    <name type="synonym">Hemiscyllium punctatum</name>
    <dbReference type="NCBI Taxonomy" id="137246"/>
    <lineage>
        <taxon>Eukaryota</taxon>
        <taxon>Metazoa</taxon>
        <taxon>Chordata</taxon>
        <taxon>Craniata</taxon>
        <taxon>Vertebrata</taxon>
        <taxon>Chondrichthyes</taxon>
        <taxon>Elasmobranchii</taxon>
        <taxon>Galeomorphii</taxon>
        <taxon>Galeoidea</taxon>
        <taxon>Orectolobiformes</taxon>
        <taxon>Hemiscylliidae</taxon>
        <taxon>Chiloscyllium</taxon>
    </lineage>
</organism>
<dbReference type="Proteomes" id="UP000287033">
    <property type="component" value="Unassembled WGS sequence"/>
</dbReference>
<keyword evidence="1" id="KW-0472">Membrane</keyword>
<feature type="transmembrane region" description="Helical" evidence="1">
    <location>
        <begin position="30"/>
        <end position="53"/>
    </location>
</feature>
<accession>A0A401TDD3</accession>
<reference evidence="2 3" key="1">
    <citation type="journal article" date="2018" name="Nat. Ecol. Evol.">
        <title>Shark genomes provide insights into elasmobranch evolution and the origin of vertebrates.</title>
        <authorList>
            <person name="Hara Y"/>
            <person name="Yamaguchi K"/>
            <person name="Onimaru K"/>
            <person name="Kadota M"/>
            <person name="Koyanagi M"/>
            <person name="Keeley SD"/>
            <person name="Tatsumi K"/>
            <person name="Tanaka K"/>
            <person name="Motone F"/>
            <person name="Kageyama Y"/>
            <person name="Nozu R"/>
            <person name="Adachi N"/>
            <person name="Nishimura O"/>
            <person name="Nakagawa R"/>
            <person name="Tanegashima C"/>
            <person name="Kiyatake I"/>
            <person name="Matsumoto R"/>
            <person name="Murakumo K"/>
            <person name="Nishida K"/>
            <person name="Terakita A"/>
            <person name="Kuratani S"/>
            <person name="Sato K"/>
            <person name="Hyodo S Kuraku.S."/>
        </authorList>
    </citation>
    <scope>NUCLEOTIDE SEQUENCE [LARGE SCALE GENOMIC DNA]</scope>
</reference>
<keyword evidence="1" id="KW-1133">Transmembrane helix</keyword>
<dbReference type="AlphaFoldDB" id="A0A401TDD3"/>
<proteinExistence type="predicted"/>